<dbReference type="OrthoDB" id="3237066at2759"/>
<organism evidence="2 3">
    <name type="scientific">Tricholomella constricta</name>
    <dbReference type="NCBI Taxonomy" id="117010"/>
    <lineage>
        <taxon>Eukaryota</taxon>
        <taxon>Fungi</taxon>
        <taxon>Dikarya</taxon>
        <taxon>Basidiomycota</taxon>
        <taxon>Agaricomycotina</taxon>
        <taxon>Agaricomycetes</taxon>
        <taxon>Agaricomycetidae</taxon>
        <taxon>Agaricales</taxon>
        <taxon>Tricholomatineae</taxon>
        <taxon>Lyophyllaceae</taxon>
        <taxon>Tricholomella</taxon>
    </lineage>
</organism>
<dbReference type="PANTHER" id="PTHR38926">
    <property type="entry name" value="F-BOX DOMAIN CONTAINING PROTEIN, EXPRESSED"/>
    <property type="match status" value="1"/>
</dbReference>
<protein>
    <recommendedName>
        <fullName evidence="4">F-box domain-containing protein</fullName>
    </recommendedName>
</protein>
<evidence type="ECO:0000313" key="2">
    <source>
        <dbReference type="EMBL" id="KAF5370927.1"/>
    </source>
</evidence>
<evidence type="ECO:0000313" key="3">
    <source>
        <dbReference type="Proteomes" id="UP000565441"/>
    </source>
</evidence>
<sequence>MVHCLRDTRRLSPIQRLPVELLSYIFALGTHNVVNDDDASCPPFNAETIKTPLILSRVNHHWRNVARNTPSLWTSICVTAELVDDGDGLDPPKNRPQLNANHLTTYLSLSRNYPLDILVDARDQDWDFSEPEIPSDYECDTYTPPFSSSHMKTAISHLLPHLSRWRCVSILTDSWAPMYVALQQIQPYITTLGAPRLESLTLMRCNDFVSYSNTFQPQNMKDPAFLYLSEGSTRPQNILPRLRHLTLRGVHVDWASLSTILSHSQRTLDTLELSSHSLDVRPTLPEFRQLLSTCPRLTKLVVSGSGPGVSEDVDEGNSIVNESLHPVPLPCLREISLGYRSIIDGLTVLELLDAPNAKVLTLEDATHPGEPEDVDAGSLLTYVGTGEIPTRDDHDFILTYTTPDGQEYQLPINKSPTPSPNTQHHHQDPNANAPAASRAVFPLLEDVTLRGVKSCPRPLHTFFGALPHLRRLELSSMPIQAIRALLPPAVPGDPAAYATAPCPCPLLQSLCIRGFHHHPKLQEVVFLFGGLALERLNKGGCGLKEVDIYVDDTSGSCVTEEDVVRVSDVGTRVKIIREVLHLDEDDENEDEDEEDDFMDCDSDDDFDPYEAGGAFNDPAFDAHYAGRALAR</sequence>
<accession>A0A8H5LVB9</accession>
<dbReference type="Proteomes" id="UP000565441">
    <property type="component" value="Unassembled WGS sequence"/>
</dbReference>
<reference evidence="2 3" key="1">
    <citation type="journal article" date="2020" name="ISME J.">
        <title>Uncovering the hidden diversity of litter-decomposition mechanisms in mushroom-forming fungi.</title>
        <authorList>
            <person name="Floudas D."/>
            <person name="Bentzer J."/>
            <person name="Ahren D."/>
            <person name="Johansson T."/>
            <person name="Persson P."/>
            <person name="Tunlid A."/>
        </authorList>
    </citation>
    <scope>NUCLEOTIDE SEQUENCE [LARGE SCALE GENOMIC DNA]</scope>
    <source>
        <strain evidence="2 3">CBS 661.87</strain>
    </source>
</reference>
<comment type="caution">
    <text evidence="2">The sequence shown here is derived from an EMBL/GenBank/DDBJ whole genome shotgun (WGS) entry which is preliminary data.</text>
</comment>
<evidence type="ECO:0008006" key="4">
    <source>
        <dbReference type="Google" id="ProtNLM"/>
    </source>
</evidence>
<feature type="region of interest" description="Disordered" evidence="1">
    <location>
        <begin position="583"/>
        <end position="605"/>
    </location>
</feature>
<name>A0A8H5LVB9_9AGAR</name>
<dbReference type="EMBL" id="JAACJP010000050">
    <property type="protein sequence ID" value="KAF5370927.1"/>
    <property type="molecule type" value="Genomic_DNA"/>
</dbReference>
<dbReference type="InterPro" id="IPR032675">
    <property type="entry name" value="LRR_dom_sf"/>
</dbReference>
<feature type="region of interest" description="Disordered" evidence="1">
    <location>
        <begin position="410"/>
        <end position="433"/>
    </location>
</feature>
<dbReference type="PANTHER" id="PTHR38926:SF5">
    <property type="entry name" value="F-BOX AND LEUCINE-RICH REPEAT PROTEIN 6"/>
    <property type="match status" value="1"/>
</dbReference>
<keyword evidence="3" id="KW-1185">Reference proteome</keyword>
<gene>
    <name evidence="2" type="ORF">D9615_009817</name>
</gene>
<dbReference type="SUPFAM" id="SSF52047">
    <property type="entry name" value="RNI-like"/>
    <property type="match status" value="1"/>
</dbReference>
<dbReference type="AlphaFoldDB" id="A0A8H5LVB9"/>
<proteinExistence type="predicted"/>
<feature type="compositionally biased region" description="Polar residues" evidence="1">
    <location>
        <begin position="412"/>
        <end position="422"/>
    </location>
</feature>
<evidence type="ECO:0000256" key="1">
    <source>
        <dbReference type="SAM" id="MobiDB-lite"/>
    </source>
</evidence>
<dbReference type="Gene3D" id="3.80.10.10">
    <property type="entry name" value="Ribonuclease Inhibitor"/>
    <property type="match status" value="1"/>
</dbReference>
<dbReference type="Gene3D" id="1.20.1280.50">
    <property type="match status" value="1"/>
</dbReference>